<protein>
    <recommendedName>
        <fullName evidence="12">Calpain catalytic domain-containing protein</fullName>
    </recommendedName>
</protein>
<dbReference type="InterPro" id="IPR022683">
    <property type="entry name" value="Calpain_III"/>
</dbReference>
<evidence type="ECO:0000259" key="12">
    <source>
        <dbReference type="PROSITE" id="PS50203"/>
    </source>
</evidence>
<dbReference type="GO" id="GO:0005737">
    <property type="term" value="C:cytoplasm"/>
    <property type="evidence" value="ECO:0007669"/>
    <property type="project" value="TreeGrafter"/>
</dbReference>
<dbReference type="GO" id="GO:0046872">
    <property type="term" value="F:metal ion binding"/>
    <property type="evidence" value="ECO:0007669"/>
    <property type="project" value="UniProtKB-KW"/>
</dbReference>
<proteinExistence type="inferred from homology"/>
<dbReference type="PhylomeDB" id="T1IP60"/>
<keyword evidence="6 9" id="KW-0788">Thiol protease</keyword>
<keyword evidence="14" id="KW-1185">Reference proteome</keyword>
<dbReference type="EnsemblMetazoa" id="SMAR002805-RA">
    <property type="protein sequence ID" value="SMAR002805-PA"/>
    <property type="gene ID" value="SMAR002805"/>
</dbReference>
<evidence type="ECO:0000313" key="13">
    <source>
        <dbReference type="EnsemblMetazoa" id="SMAR002805-PA"/>
    </source>
</evidence>
<keyword evidence="5 9" id="KW-0378">Hydrolase</keyword>
<keyword evidence="11" id="KW-0812">Transmembrane</keyword>
<dbReference type="PRINTS" id="PR00704">
    <property type="entry name" value="CALPAIN"/>
</dbReference>
<dbReference type="GO" id="GO:0006508">
    <property type="term" value="P:proteolysis"/>
    <property type="evidence" value="ECO:0007669"/>
    <property type="project" value="UniProtKB-KW"/>
</dbReference>
<evidence type="ECO:0000256" key="10">
    <source>
        <dbReference type="SAM" id="MobiDB-lite"/>
    </source>
</evidence>
<dbReference type="PANTHER" id="PTHR10183:SF427">
    <property type="entry name" value="CALPAIN-9-LIKE ISOFORM X1"/>
    <property type="match status" value="1"/>
</dbReference>
<dbReference type="InterPro" id="IPR000169">
    <property type="entry name" value="Pept_cys_AS"/>
</dbReference>
<keyword evidence="11" id="KW-0472">Membrane</keyword>
<dbReference type="InterPro" id="IPR029063">
    <property type="entry name" value="SAM-dependent_MTases_sf"/>
</dbReference>
<dbReference type="PANTHER" id="PTHR10183">
    <property type="entry name" value="CALPAIN"/>
    <property type="match status" value="1"/>
</dbReference>
<dbReference type="InterPro" id="IPR022684">
    <property type="entry name" value="Calpain_cysteine_protease"/>
</dbReference>
<dbReference type="SUPFAM" id="SSF49758">
    <property type="entry name" value="Calpain large subunit, middle domain (domain III)"/>
    <property type="match status" value="1"/>
</dbReference>
<keyword evidence="7" id="KW-0106">Calcium</keyword>
<dbReference type="SUPFAM" id="SSF54001">
    <property type="entry name" value="Cysteine proteinases"/>
    <property type="match status" value="1"/>
</dbReference>
<evidence type="ECO:0000313" key="14">
    <source>
        <dbReference type="Proteomes" id="UP000014500"/>
    </source>
</evidence>
<dbReference type="eggNOG" id="KOG0045">
    <property type="taxonomic scope" value="Eukaryota"/>
</dbReference>
<dbReference type="InterPro" id="IPR001300">
    <property type="entry name" value="Peptidase_C2_calpain_cat"/>
</dbReference>
<evidence type="ECO:0000256" key="1">
    <source>
        <dbReference type="ARBA" id="ARBA00007623"/>
    </source>
</evidence>
<dbReference type="PROSITE" id="PS50203">
    <property type="entry name" value="CALPAIN_CAT"/>
    <property type="match status" value="1"/>
</dbReference>
<evidence type="ECO:0000256" key="11">
    <source>
        <dbReference type="SAM" id="Phobius"/>
    </source>
</evidence>
<evidence type="ECO:0000256" key="8">
    <source>
        <dbReference type="PIRSR" id="PIRSR622684-1"/>
    </source>
</evidence>
<dbReference type="InterPro" id="IPR038765">
    <property type="entry name" value="Papain-like_cys_pep_sf"/>
</dbReference>
<dbReference type="Proteomes" id="UP000014500">
    <property type="component" value="Unassembled WGS sequence"/>
</dbReference>
<sequence length="828" mass="95122">MEKHNQPHYLPQVRRYRNMRKILMALAPLLIITIMLYSWIINQNISCLMEPKRDWNDFDMAGRGHLDPLLIEYLRSKILIKPNSLPYDLNDPFVLDPTSIELTNLSNRIFKNKRNGIFFEAGAYHPESHSMTIFLERFLGWTGLLVEPNPVQFSTLLRSNRKSFFMQACLSPKNQSQKMVLTSEGMQSKLGEKKSSSSFEVECFPIYSILLAANFTKIDYFVLDVEGFELPVLKTIPFQSVDIDVFAVEHYNNKKPEELKDFMEDAPKQHNFCLPLVVYECSMQMSPHLCGRSNRYAMSGLEPVVVASSTFERQRIKCLQAGMLFDDPDFPTTSKSIYYTRRFSFFPTSTHKWMRPKDICKYYYTEPRFYLDGGSRFDLIQGELGDCWVVAAAACLSEDRHLLERVVPSGQSFNANWYAGIFRFRFWQYGEWVEVVIDDKLPTIGGKLVFVHSNHENEFWGALLEKAYAKLHGSYEALRAGTNSDALTDFTGGLVEQYLLSEPPPNLSRLFTKAFERRSLVGAAIYGDYSRNTELASGLVTGHAYSVTDKKEVSVNGRKFDLIRVRNPWGSHVEWKGAWSDNSEEWKLLPYDDRRRMGMVNRDDGEFWMEFRDFVRNFHAVEICNLTADALVDPPKTWSTSIVHGQWVKDHSAGGRLRYDTFWKNPQIRLRVEDHDEDADDQASFVVELLQKDRRSSKQLGLENLTIGFVIYAVLPSTPMPLTRNYFYYNQPTGEVNSYINARAVVQRFTLKPGEYIIVPTTWSPNEEAEFTIRVFSEAKHSTNSIADPEDNAIPSSTDGNANGTSNSEVDVTTQSLKKYFDNLAGPV</sequence>
<feature type="region of interest" description="Disordered" evidence="10">
    <location>
        <begin position="782"/>
        <end position="811"/>
    </location>
</feature>
<evidence type="ECO:0000256" key="2">
    <source>
        <dbReference type="ARBA" id="ARBA00022670"/>
    </source>
</evidence>
<organism evidence="13 14">
    <name type="scientific">Strigamia maritima</name>
    <name type="common">European centipede</name>
    <name type="synonym">Geophilus maritimus</name>
    <dbReference type="NCBI Taxonomy" id="126957"/>
    <lineage>
        <taxon>Eukaryota</taxon>
        <taxon>Metazoa</taxon>
        <taxon>Ecdysozoa</taxon>
        <taxon>Arthropoda</taxon>
        <taxon>Myriapoda</taxon>
        <taxon>Chilopoda</taxon>
        <taxon>Pleurostigmophora</taxon>
        <taxon>Geophilomorpha</taxon>
        <taxon>Linotaeniidae</taxon>
        <taxon>Strigamia</taxon>
    </lineage>
</organism>
<dbReference type="CDD" id="cd00044">
    <property type="entry name" value="CysPc"/>
    <property type="match status" value="1"/>
</dbReference>
<dbReference type="SMART" id="SM00230">
    <property type="entry name" value="CysPc"/>
    <property type="match status" value="1"/>
</dbReference>
<feature type="domain" description="Calpain catalytic" evidence="12">
    <location>
        <begin position="324"/>
        <end position="627"/>
    </location>
</feature>
<reference evidence="14" key="1">
    <citation type="submission" date="2011-05" db="EMBL/GenBank/DDBJ databases">
        <authorList>
            <person name="Richards S.R."/>
            <person name="Qu J."/>
            <person name="Jiang H."/>
            <person name="Jhangiani S.N."/>
            <person name="Agravi P."/>
            <person name="Goodspeed R."/>
            <person name="Gross S."/>
            <person name="Mandapat C."/>
            <person name="Jackson L."/>
            <person name="Mathew T."/>
            <person name="Pu L."/>
            <person name="Thornton R."/>
            <person name="Saada N."/>
            <person name="Wilczek-Boney K.B."/>
            <person name="Lee S."/>
            <person name="Kovar C."/>
            <person name="Wu Y."/>
            <person name="Scherer S.E."/>
            <person name="Worley K.C."/>
            <person name="Muzny D.M."/>
            <person name="Gibbs R."/>
        </authorList>
    </citation>
    <scope>NUCLEOTIDE SEQUENCE</scope>
    <source>
        <strain evidence="14">Brora</strain>
    </source>
</reference>
<dbReference type="InterPro" id="IPR033883">
    <property type="entry name" value="C2_III"/>
</dbReference>
<dbReference type="Gene3D" id="3.90.70.10">
    <property type="entry name" value="Cysteine proteinases"/>
    <property type="match status" value="1"/>
</dbReference>
<dbReference type="FunFam" id="2.60.120.380:FF:000001">
    <property type="entry name" value="Calpain-1 catalytic subunit"/>
    <property type="match status" value="1"/>
</dbReference>
<reference evidence="13" key="2">
    <citation type="submission" date="2015-02" db="UniProtKB">
        <authorList>
            <consortium name="EnsemblMetazoa"/>
        </authorList>
    </citation>
    <scope>IDENTIFICATION</scope>
</reference>
<dbReference type="SUPFAM" id="SSF53335">
    <property type="entry name" value="S-adenosyl-L-methionine-dependent methyltransferases"/>
    <property type="match status" value="1"/>
</dbReference>
<evidence type="ECO:0000256" key="9">
    <source>
        <dbReference type="PROSITE-ProRule" id="PRU00239"/>
    </source>
</evidence>
<dbReference type="Pfam" id="PF00648">
    <property type="entry name" value="Peptidase_C2"/>
    <property type="match status" value="1"/>
</dbReference>
<name>T1IP60_STRMM</name>
<feature type="active site" evidence="8 9">
    <location>
        <position position="543"/>
    </location>
</feature>
<keyword evidence="2 9" id="KW-0645">Protease</keyword>
<dbReference type="Pfam" id="PF01067">
    <property type="entry name" value="Calpain_III"/>
    <property type="match status" value="1"/>
</dbReference>
<dbReference type="Pfam" id="PF05050">
    <property type="entry name" value="Methyltransf_21"/>
    <property type="match status" value="1"/>
</dbReference>
<evidence type="ECO:0000256" key="3">
    <source>
        <dbReference type="ARBA" id="ARBA00022723"/>
    </source>
</evidence>
<accession>T1IP60</accession>
<dbReference type="EMBL" id="JH431246">
    <property type="status" value="NOT_ANNOTATED_CDS"/>
    <property type="molecule type" value="Genomic_DNA"/>
</dbReference>
<feature type="compositionally biased region" description="Polar residues" evidence="10">
    <location>
        <begin position="794"/>
        <end position="811"/>
    </location>
</feature>
<evidence type="ECO:0000256" key="6">
    <source>
        <dbReference type="ARBA" id="ARBA00022807"/>
    </source>
</evidence>
<evidence type="ECO:0000256" key="5">
    <source>
        <dbReference type="ARBA" id="ARBA00022801"/>
    </source>
</evidence>
<evidence type="ECO:0000256" key="4">
    <source>
        <dbReference type="ARBA" id="ARBA00022737"/>
    </source>
</evidence>
<dbReference type="PROSITE" id="PS00139">
    <property type="entry name" value="THIOL_PROTEASE_CYS"/>
    <property type="match status" value="1"/>
</dbReference>
<dbReference type="InterPro" id="IPR006342">
    <property type="entry name" value="FkbM_mtfrase"/>
</dbReference>
<keyword evidence="4" id="KW-0677">Repeat</keyword>
<dbReference type="GO" id="GO:0004198">
    <property type="term" value="F:calcium-dependent cysteine-type endopeptidase activity"/>
    <property type="evidence" value="ECO:0007669"/>
    <property type="project" value="InterPro"/>
</dbReference>
<feature type="active site" evidence="8 9">
    <location>
        <position position="567"/>
    </location>
</feature>
<dbReference type="SMART" id="SM00720">
    <property type="entry name" value="calpain_III"/>
    <property type="match status" value="1"/>
</dbReference>
<dbReference type="Gene3D" id="3.40.50.150">
    <property type="entry name" value="Vaccinia Virus protein VP39"/>
    <property type="match status" value="1"/>
</dbReference>
<keyword evidence="3" id="KW-0479">Metal-binding</keyword>
<dbReference type="AlphaFoldDB" id="T1IP60"/>
<dbReference type="FunFam" id="3.90.70.10:FF:000001">
    <property type="entry name" value="Calpain-1 catalytic subunit"/>
    <property type="match status" value="1"/>
</dbReference>
<keyword evidence="11" id="KW-1133">Transmembrane helix</keyword>
<dbReference type="STRING" id="126957.T1IP60"/>
<dbReference type="Gene3D" id="2.60.120.380">
    <property type="match status" value="1"/>
</dbReference>
<dbReference type="HOGENOM" id="CLU_342440_0_0_1"/>
<dbReference type="InterPro" id="IPR022682">
    <property type="entry name" value="Calpain_domain_III"/>
</dbReference>
<dbReference type="CDD" id="cd00214">
    <property type="entry name" value="Calpain_III"/>
    <property type="match status" value="1"/>
</dbReference>
<feature type="transmembrane region" description="Helical" evidence="11">
    <location>
        <begin position="21"/>
        <end position="40"/>
    </location>
</feature>
<dbReference type="InterPro" id="IPR036213">
    <property type="entry name" value="Calpain_III_sf"/>
</dbReference>
<evidence type="ECO:0000256" key="7">
    <source>
        <dbReference type="ARBA" id="ARBA00022837"/>
    </source>
</evidence>
<feature type="active site" evidence="8 9">
    <location>
        <position position="387"/>
    </location>
</feature>
<comment type="similarity">
    <text evidence="1">Belongs to the peptidase C2 family.</text>
</comment>